<evidence type="ECO:0008006" key="3">
    <source>
        <dbReference type="Google" id="ProtNLM"/>
    </source>
</evidence>
<proteinExistence type="predicted"/>
<organism evidence="1 2">
    <name type="scientific">Brevifollis gellanilyticus</name>
    <dbReference type="NCBI Taxonomy" id="748831"/>
    <lineage>
        <taxon>Bacteria</taxon>
        <taxon>Pseudomonadati</taxon>
        <taxon>Verrucomicrobiota</taxon>
        <taxon>Verrucomicrobiia</taxon>
        <taxon>Verrucomicrobiales</taxon>
        <taxon>Verrucomicrobiaceae</taxon>
    </lineage>
</organism>
<reference evidence="1 2" key="1">
    <citation type="submission" date="2019-07" db="EMBL/GenBank/DDBJ databases">
        <title>Whole genome shotgun sequence of Brevifollis gellanilyticus NBRC 108608.</title>
        <authorList>
            <person name="Hosoyama A."/>
            <person name="Uohara A."/>
            <person name="Ohji S."/>
            <person name="Ichikawa N."/>
        </authorList>
    </citation>
    <scope>NUCLEOTIDE SEQUENCE [LARGE SCALE GENOMIC DNA]</scope>
    <source>
        <strain evidence="1 2">NBRC 108608</strain>
    </source>
</reference>
<evidence type="ECO:0000313" key="2">
    <source>
        <dbReference type="Proteomes" id="UP000321577"/>
    </source>
</evidence>
<dbReference type="Proteomes" id="UP000321577">
    <property type="component" value="Unassembled WGS sequence"/>
</dbReference>
<evidence type="ECO:0000313" key="1">
    <source>
        <dbReference type="EMBL" id="GEP46452.1"/>
    </source>
</evidence>
<dbReference type="AlphaFoldDB" id="A0A512MI88"/>
<accession>A0A512MI88</accession>
<sequence length="177" mass="19129">MRPNSLLDLTVISVLAGLMTTACSTKKPDSEPPSGKPSNPWLEADLASWRVKGRREMPLGDVAMLYADRIIKHPDGTATATGHVYAEGLASPPDGKLGWPAHTYANGAEWVPGTQTLELKGWPVLEYRKSQVISARESTTMLISPGSLKIHGPSSMRLITEEKKEAKPAEKDKGIGE</sequence>
<dbReference type="EMBL" id="BKAG01000106">
    <property type="protein sequence ID" value="GEP46452.1"/>
    <property type="molecule type" value="Genomic_DNA"/>
</dbReference>
<dbReference type="PROSITE" id="PS51257">
    <property type="entry name" value="PROKAR_LIPOPROTEIN"/>
    <property type="match status" value="1"/>
</dbReference>
<protein>
    <recommendedName>
        <fullName evidence="3">LPS export ABC transporter periplasmic protein LptC</fullName>
    </recommendedName>
</protein>
<keyword evidence="2" id="KW-1185">Reference proteome</keyword>
<name>A0A512MI88_9BACT</name>
<dbReference type="RefSeq" id="WP_146856334.1">
    <property type="nucleotide sequence ID" value="NZ_BKAG01000106.1"/>
</dbReference>
<gene>
    <name evidence="1" type="ORF">BGE01nite_57430</name>
</gene>
<comment type="caution">
    <text evidence="1">The sequence shown here is derived from an EMBL/GenBank/DDBJ whole genome shotgun (WGS) entry which is preliminary data.</text>
</comment>